<dbReference type="GeneID" id="95072473"/>
<dbReference type="AlphaFoldDB" id="A0A380PB05"/>
<feature type="transmembrane region" description="Helical" evidence="2">
    <location>
        <begin position="29"/>
        <end position="47"/>
    </location>
</feature>
<feature type="region of interest" description="Disordered" evidence="1">
    <location>
        <begin position="1"/>
        <end position="20"/>
    </location>
</feature>
<organism evidence="3 4">
    <name type="scientific">Streptomyces griseus</name>
    <dbReference type="NCBI Taxonomy" id="1911"/>
    <lineage>
        <taxon>Bacteria</taxon>
        <taxon>Bacillati</taxon>
        <taxon>Actinomycetota</taxon>
        <taxon>Actinomycetes</taxon>
        <taxon>Kitasatosporales</taxon>
        <taxon>Streptomycetaceae</taxon>
        <taxon>Streptomyces</taxon>
    </lineage>
</organism>
<dbReference type="RefSeq" id="WP_100452533.1">
    <property type="nucleotide sequence ID" value="NZ_UHID01000009.1"/>
</dbReference>
<evidence type="ECO:0000313" key="4">
    <source>
        <dbReference type="Proteomes" id="UP000254150"/>
    </source>
</evidence>
<evidence type="ECO:0000256" key="2">
    <source>
        <dbReference type="SAM" id="Phobius"/>
    </source>
</evidence>
<name>A0A380PB05_STRGR</name>
<keyword evidence="2" id="KW-0472">Membrane</keyword>
<dbReference type="Proteomes" id="UP000254150">
    <property type="component" value="Unassembled WGS sequence"/>
</dbReference>
<dbReference type="InterPro" id="IPR025443">
    <property type="entry name" value="DUF4307"/>
</dbReference>
<dbReference type="EMBL" id="UHID01000009">
    <property type="protein sequence ID" value="SUP62376.1"/>
    <property type="molecule type" value="Genomic_DNA"/>
</dbReference>
<evidence type="ECO:0000256" key="1">
    <source>
        <dbReference type="SAM" id="MobiDB-lite"/>
    </source>
</evidence>
<protein>
    <submittedName>
        <fullName evidence="3">Membrane protein</fullName>
    </submittedName>
</protein>
<gene>
    <name evidence="3" type="ORF">NCTC7807_05541</name>
</gene>
<dbReference type="Pfam" id="PF14155">
    <property type="entry name" value="DUF4307"/>
    <property type="match status" value="1"/>
</dbReference>
<evidence type="ECO:0000313" key="3">
    <source>
        <dbReference type="EMBL" id="SUP62376.1"/>
    </source>
</evidence>
<sequence length="135" mass="14538">MSAVREDLPEGRYGRAQSADERTDHRLKVTGAVLGALFLAMIVWFGWSHVTSTTISGEMIKFDVSSATAAKVHLEVHKERDAAGYCTVRALAEDGAEVGRKDALFDQDASRVDKVVSLRTTSQATAVELIGCSPA</sequence>
<proteinExistence type="predicted"/>
<accession>A0A380PB05</accession>
<keyword evidence="2" id="KW-0812">Transmembrane</keyword>
<keyword evidence="2" id="KW-1133">Transmembrane helix</keyword>
<reference evidence="3 4" key="1">
    <citation type="submission" date="2018-06" db="EMBL/GenBank/DDBJ databases">
        <authorList>
            <consortium name="Pathogen Informatics"/>
            <person name="Doyle S."/>
        </authorList>
    </citation>
    <scope>NUCLEOTIDE SEQUENCE [LARGE SCALE GENOMIC DNA]</scope>
    <source>
        <strain evidence="3 4">NCTC7807</strain>
    </source>
</reference>